<dbReference type="Pfam" id="PF01592">
    <property type="entry name" value="NifU_N"/>
    <property type="match status" value="1"/>
</dbReference>
<dbReference type="GO" id="GO:0005506">
    <property type="term" value="F:iron ion binding"/>
    <property type="evidence" value="ECO:0007669"/>
    <property type="project" value="InterPro"/>
</dbReference>
<dbReference type="RefSeq" id="WP_028222042.1">
    <property type="nucleotide sequence ID" value="NZ_CP038149.1"/>
</dbReference>
<dbReference type="GO" id="GO:0016226">
    <property type="term" value="P:iron-sulfur cluster assembly"/>
    <property type="evidence" value="ECO:0007669"/>
    <property type="project" value="InterPro"/>
</dbReference>
<evidence type="ECO:0000256" key="1">
    <source>
        <dbReference type="ARBA" id="ARBA00006420"/>
    </source>
</evidence>
<dbReference type="AlphaFoldDB" id="A0A4P7CWF3"/>
<evidence type="ECO:0000259" key="2">
    <source>
        <dbReference type="Pfam" id="PF01592"/>
    </source>
</evidence>
<dbReference type="SUPFAM" id="SSF82649">
    <property type="entry name" value="SufE/NifU"/>
    <property type="match status" value="1"/>
</dbReference>
<dbReference type="NCBIfam" id="TIGR01994">
    <property type="entry name" value="SUF_scaf_2"/>
    <property type="match status" value="1"/>
</dbReference>
<dbReference type="FunFam" id="3.90.1010.10:FF:000002">
    <property type="entry name" value="Iron-sulfur cluster assembly scaffold protein NifU"/>
    <property type="match status" value="1"/>
</dbReference>
<accession>A0A4P7CWF3</accession>
<dbReference type="OrthoDB" id="9804157at2"/>
<sequence>MSDLRELYQEMIFDHYRRPRNCHALADANRRAEGYNPLCGDRITLYLRIEDGIVKDVGFEGAGCAIATASASLMTEALKGRTEAEVEALFERFHAMATAPADRPLADVAGLGKLAVLAGVREFPARIKCATLAWHTLRAALRDEGEPVSTE</sequence>
<dbReference type="PANTHER" id="PTHR10093">
    <property type="entry name" value="IRON-SULFUR CLUSTER ASSEMBLY ENZYME NIFU HOMOLOG"/>
    <property type="match status" value="1"/>
</dbReference>
<dbReference type="CDD" id="cd06664">
    <property type="entry name" value="IscU_like"/>
    <property type="match status" value="1"/>
</dbReference>
<organism evidence="3 4">
    <name type="scientific">Paraburkholderia pallida</name>
    <dbReference type="NCBI Taxonomy" id="2547399"/>
    <lineage>
        <taxon>Bacteria</taxon>
        <taxon>Pseudomonadati</taxon>
        <taxon>Pseudomonadota</taxon>
        <taxon>Betaproteobacteria</taxon>
        <taxon>Burkholderiales</taxon>
        <taxon>Burkholderiaceae</taxon>
        <taxon>Paraburkholderia</taxon>
    </lineage>
</organism>
<evidence type="ECO:0000313" key="4">
    <source>
        <dbReference type="Proteomes" id="UP000295727"/>
    </source>
</evidence>
<dbReference type="Gene3D" id="3.90.1010.10">
    <property type="match status" value="1"/>
</dbReference>
<reference evidence="3 4" key="1">
    <citation type="submission" date="2019-03" db="EMBL/GenBank/DDBJ databases">
        <title>Paraburkholderia sp. 7MH5, isolated from subtropical forest soil.</title>
        <authorList>
            <person name="Gao Z.-H."/>
            <person name="Qiu L.-H."/>
        </authorList>
    </citation>
    <scope>NUCLEOTIDE SEQUENCE [LARGE SCALE GENOMIC DNA]</scope>
    <source>
        <strain evidence="3 4">7MH5</strain>
    </source>
</reference>
<proteinExistence type="inferred from homology"/>
<feature type="domain" description="NIF system FeS cluster assembly NifU N-terminal" evidence="2">
    <location>
        <begin position="8"/>
        <end position="129"/>
    </location>
</feature>
<comment type="similarity">
    <text evidence="1">Belongs to the NifU family.</text>
</comment>
<gene>
    <name evidence="3" type="ORF">E1956_18010</name>
</gene>
<evidence type="ECO:0000313" key="3">
    <source>
        <dbReference type="EMBL" id="QBQ99116.1"/>
    </source>
</evidence>
<protein>
    <submittedName>
        <fullName evidence="3">SUF system NifU family Fe-S cluster assembly protein</fullName>
    </submittedName>
</protein>
<keyword evidence="4" id="KW-1185">Reference proteome</keyword>
<dbReference type="GO" id="GO:0051536">
    <property type="term" value="F:iron-sulfur cluster binding"/>
    <property type="evidence" value="ECO:0007669"/>
    <property type="project" value="InterPro"/>
</dbReference>
<dbReference type="Proteomes" id="UP000295727">
    <property type="component" value="Chromosome 2"/>
</dbReference>
<dbReference type="KEGG" id="ppai:E1956_18010"/>
<name>A0A4P7CWF3_9BURK</name>
<dbReference type="EMBL" id="CP038149">
    <property type="protein sequence ID" value="QBQ99116.1"/>
    <property type="molecule type" value="Genomic_DNA"/>
</dbReference>
<dbReference type="InterPro" id="IPR002871">
    <property type="entry name" value="NIF_FeS_clus_asmbl_NifU_N"/>
</dbReference>